<evidence type="ECO:0000256" key="2">
    <source>
        <dbReference type="SAM" id="MobiDB-lite"/>
    </source>
</evidence>
<dbReference type="InterPro" id="IPR016024">
    <property type="entry name" value="ARM-type_fold"/>
</dbReference>
<dbReference type="Gene3D" id="1.25.10.10">
    <property type="entry name" value="Leucine-rich Repeat Variant"/>
    <property type="match status" value="3"/>
</dbReference>
<evidence type="ECO:0008006" key="5">
    <source>
        <dbReference type="Google" id="ProtNLM"/>
    </source>
</evidence>
<name>A0A1Q9GL08_9GAMM</name>
<dbReference type="AlphaFoldDB" id="A0A1Q9GL08"/>
<gene>
    <name evidence="3" type="ORF">BIT28_09965</name>
</gene>
<comment type="caution">
    <text evidence="3">The sequence shown here is derived from an EMBL/GenBank/DDBJ whole genome shotgun (WGS) entry which is preliminary data.</text>
</comment>
<sequence>MPNHESTQTINSGSQLAINQLLQLLEQGDEAQRCYSAQAVGQARITDAAPSLNTCLYHTDPDVVVDAVDALAKLAVGDIDTLEDIALHHPESDARLAALEALSAQAGGAEQARITTILMSFASGRPEGDDWGVSSDWDDWWDIQLKAVQLLAKKPDEETVRLFFLLLEDEPEPELESALYYGIGQVSPQWLNDRYQTGRVMTRRKLIRALAQSDSKIATIQLFKAMSDEDPEIRRAAVEALCRRKAIEYQWDIVLRLCDQEQRVREAAEAGLDVMGELDKLSQAKLYSLAQKAPGAALSTILALMACHVDAPDSECLEWIAEQLHHDDPAVVYAAADFFASTKYEGDVYSELAVQRCLKHVERTTLPVSLRADYIRLLSKLVCQRDAFLAAVYPVMQYIVNDEQNDGVLRQAALDLLARISSYKGQQYLRELILGLAAKGELIPVNQLDTDESVQESGNRKAEETASAEAVELNSESSPEPASDILELEQLLAAHEEKFSALAEDDLPAATPTSTLAAIQQTNVEAMLSCPKEEQAPEQHVLDMIEELPDNYTDYTEIVRDHFDTSDKLELNRKKVAKLPQLGNKLLAMRALGSSEQPAAVPLLIESLLGAEPSEQVEIFGALARLADTVNIPEIKNAIGAAANTLYHGDNVSKQAATRYLAKMPLGKALPLLLLGARDQHEHVRICSLMAIEQQLEKHTVRQQDRPALNAALTKALHDPAGGIRKLALKLLADIDLKLHLDILLEAAISNDEVNEIAASSLRHSKEEVLGKLAGLLPDLDDHRQPLAIKLAGGLLS</sequence>
<evidence type="ECO:0000313" key="4">
    <source>
        <dbReference type="Proteomes" id="UP000186905"/>
    </source>
</evidence>
<organism evidence="3 4">
    <name type="scientific">Photobacterium proteolyticum</name>
    <dbReference type="NCBI Taxonomy" id="1903952"/>
    <lineage>
        <taxon>Bacteria</taxon>
        <taxon>Pseudomonadati</taxon>
        <taxon>Pseudomonadota</taxon>
        <taxon>Gammaproteobacteria</taxon>
        <taxon>Vibrionales</taxon>
        <taxon>Vibrionaceae</taxon>
        <taxon>Photobacterium</taxon>
    </lineage>
</organism>
<dbReference type="PANTHER" id="PTHR12697">
    <property type="entry name" value="PBS LYASE HEAT-LIKE PROTEIN"/>
    <property type="match status" value="1"/>
</dbReference>
<protein>
    <recommendedName>
        <fullName evidence="5">HEAT repeat domain-containing protein</fullName>
    </recommendedName>
</protein>
<dbReference type="InterPro" id="IPR021133">
    <property type="entry name" value="HEAT_type_2"/>
</dbReference>
<keyword evidence="4" id="KW-1185">Reference proteome</keyword>
<comment type="function">
    <text evidence="1">Catalyzes the hydroxylation of the N(6)-(4-aminobutyl)-L-lysine intermediate produced by deoxyhypusine synthase/DHPS on a critical lysine of the eukaryotic translation initiation factor 5A/eIF-5A. This is the second step of the post-translational modification of that lysine into an unusual amino acid residue named hypusine. Hypusination is unique to mature eIF-5A factor and is essential for its function.</text>
</comment>
<dbReference type="GO" id="GO:0016491">
    <property type="term" value="F:oxidoreductase activity"/>
    <property type="evidence" value="ECO:0007669"/>
    <property type="project" value="TreeGrafter"/>
</dbReference>
<evidence type="ECO:0000256" key="1">
    <source>
        <dbReference type="ARBA" id="ARBA00045876"/>
    </source>
</evidence>
<dbReference type="EMBL" id="MJIL01000076">
    <property type="protein sequence ID" value="OLQ75248.1"/>
    <property type="molecule type" value="Genomic_DNA"/>
</dbReference>
<accession>A0A1Q9GL08</accession>
<dbReference type="InterPro" id="IPR011989">
    <property type="entry name" value="ARM-like"/>
</dbReference>
<dbReference type="PANTHER" id="PTHR12697:SF5">
    <property type="entry name" value="DEOXYHYPUSINE HYDROXYLASE"/>
    <property type="match status" value="1"/>
</dbReference>
<dbReference type="PROSITE" id="PS50077">
    <property type="entry name" value="HEAT_REPEAT"/>
    <property type="match status" value="1"/>
</dbReference>
<feature type="region of interest" description="Disordered" evidence="2">
    <location>
        <begin position="449"/>
        <end position="481"/>
    </location>
</feature>
<dbReference type="Pfam" id="PF13646">
    <property type="entry name" value="HEAT_2"/>
    <property type="match status" value="2"/>
</dbReference>
<proteinExistence type="predicted"/>
<dbReference type="Proteomes" id="UP000186905">
    <property type="component" value="Unassembled WGS sequence"/>
</dbReference>
<dbReference type="STRING" id="1903952.BIT28_09965"/>
<evidence type="ECO:0000313" key="3">
    <source>
        <dbReference type="EMBL" id="OLQ75248.1"/>
    </source>
</evidence>
<dbReference type="SUPFAM" id="SSF48371">
    <property type="entry name" value="ARM repeat"/>
    <property type="match status" value="1"/>
</dbReference>
<reference evidence="3 4" key="1">
    <citation type="submission" date="2016-09" db="EMBL/GenBank/DDBJ databases">
        <title>Photobacterium proteolyticum sp. nov. a protease producing bacterium isolated from ocean sediments of Laizhou Bay.</title>
        <authorList>
            <person name="Li Y."/>
        </authorList>
    </citation>
    <scope>NUCLEOTIDE SEQUENCE [LARGE SCALE GENOMIC DNA]</scope>
    <source>
        <strain evidence="3 4">13-12</strain>
    </source>
</reference>